<comment type="caution">
    <text evidence="8">The sequence shown here is derived from an EMBL/GenBank/DDBJ whole genome shotgun (WGS) entry which is preliminary data.</text>
</comment>
<dbReference type="CDD" id="cd18118">
    <property type="entry name" value="ATP-synt_V_A-type_beta_N"/>
    <property type="match status" value="1"/>
</dbReference>
<dbReference type="InterPro" id="IPR027417">
    <property type="entry name" value="P-loop_NTPase"/>
</dbReference>
<dbReference type="Pfam" id="PF22919">
    <property type="entry name" value="ATP-synt_VA_C"/>
    <property type="match status" value="1"/>
</dbReference>
<organism evidence="8 9">
    <name type="scientific">Clostridium sartagoforme</name>
    <dbReference type="NCBI Taxonomy" id="84031"/>
    <lineage>
        <taxon>Bacteria</taxon>
        <taxon>Bacillati</taxon>
        <taxon>Bacillota</taxon>
        <taxon>Clostridia</taxon>
        <taxon>Eubacteriales</taxon>
        <taxon>Clostridiaceae</taxon>
        <taxon>Clostridium</taxon>
    </lineage>
</organism>
<keyword evidence="3 4" id="KW-0406">Ion transport</keyword>
<evidence type="ECO:0000259" key="6">
    <source>
        <dbReference type="Pfam" id="PF02874"/>
    </source>
</evidence>
<dbReference type="Proteomes" id="UP000306888">
    <property type="component" value="Unassembled WGS sequence"/>
</dbReference>
<keyword evidence="2 4" id="KW-0813">Transport</keyword>
<protein>
    <recommendedName>
        <fullName evidence="4">V-type ATP synthase beta chain</fullName>
    </recommendedName>
    <alternativeName>
        <fullName evidence="4">V-ATPase subunit B</fullName>
    </alternativeName>
</protein>
<evidence type="ECO:0000256" key="4">
    <source>
        <dbReference type="HAMAP-Rule" id="MF_00310"/>
    </source>
</evidence>
<dbReference type="AlphaFoldDB" id="A0A4S2DM09"/>
<dbReference type="CDD" id="cd01135">
    <property type="entry name" value="V_A-ATPase_B"/>
    <property type="match status" value="1"/>
</dbReference>
<dbReference type="InterPro" id="IPR000194">
    <property type="entry name" value="ATPase_F1/V1/A1_a/bsu_nucl-bd"/>
</dbReference>
<evidence type="ECO:0000256" key="1">
    <source>
        <dbReference type="ARBA" id="ARBA00008936"/>
    </source>
</evidence>
<proteinExistence type="inferred from homology"/>
<dbReference type="PANTHER" id="PTHR43389">
    <property type="entry name" value="V-TYPE PROTON ATPASE SUBUNIT B"/>
    <property type="match status" value="1"/>
</dbReference>
<dbReference type="SUPFAM" id="SSF52540">
    <property type="entry name" value="P-loop containing nucleoside triphosphate hydrolases"/>
    <property type="match status" value="1"/>
</dbReference>
<gene>
    <name evidence="4" type="primary">atpB</name>
    <name evidence="8" type="ORF">E5347_07955</name>
</gene>
<dbReference type="GO" id="GO:0046933">
    <property type="term" value="F:proton-transporting ATP synthase activity, rotational mechanism"/>
    <property type="evidence" value="ECO:0007669"/>
    <property type="project" value="UniProtKB-UniRule"/>
</dbReference>
<dbReference type="GO" id="GO:0005524">
    <property type="term" value="F:ATP binding"/>
    <property type="evidence" value="ECO:0007669"/>
    <property type="project" value="UniProtKB-UniRule"/>
</dbReference>
<evidence type="ECO:0000259" key="5">
    <source>
        <dbReference type="Pfam" id="PF00006"/>
    </source>
</evidence>
<evidence type="ECO:0000256" key="2">
    <source>
        <dbReference type="ARBA" id="ARBA00022448"/>
    </source>
</evidence>
<dbReference type="PIRSF" id="PIRSF039114">
    <property type="entry name" value="V-ATPsynth_beta/V-ATPase_B"/>
    <property type="match status" value="1"/>
</dbReference>
<accession>A0A4S2DM09</accession>
<dbReference type="GO" id="GO:0042777">
    <property type="term" value="P:proton motive force-driven plasma membrane ATP synthesis"/>
    <property type="evidence" value="ECO:0007669"/>
    <property type="project" value="UniProtKB-UniRule"/>
</dbReference>
<name>A0A4S2DM09_9CLOT</name>
<dbReference type="EMBL" id="SRYR01000002">
    <property type="protein sequence ID" value="TGY42732.1"/>
    <property type="molecule type" value="Genomic_DNA"/>
</dbReference>
<evidence type="ECO:0000259" key="7">
    <source>
        <dbReference type="Pfam" id="PF22919"/>
    </source>
</evidence>
<dbReference type="Pfam" id="PF02874">
    <property type="entry name" value="ATP-synt_ab_N"/>
    <property type="match status" value="1"/>
</dbReference>
<dbReference type="Gene3D" id="3.40.50.12240">
    <property type="match status" value="1"/>
</dbReference>
<feature type="domain" description="ATPase F1/V1/A1 complex alpha/beta subunit nucleotide-binding" evidence="5">
    <location>
        <begin position="131"/>
        <end position="349"/>
    </location>
</feature>
<dbReference type="CDD" id="cd18112">
    <property type="entry name" value="ATP-synt_V_A-type_beta_C"/>
    <property type="match status" value="1"/>
</dbReference>
<dbReference type="SUPFAM" id="SSF47917">
    <property type="entry name" value="C-terminal domain of alpha and beta subunits of F1 ATP synthase"/>
    <property type="match status" value="1"/>
</dbReference>
<feature type="domain" description="ATP synthase A/B type C-terminal" evidence="7">
    <location>
        <begin position="354"/>
        <end position="453"/>
    </location>
</feature>
<dbReference type="InterPro" id="IPR020003">
    <property type="entry name" value="ATPase_a/bsu_AS"/>
</dbReference>
<keyword evidence="9" id="KW-1185">Reference proteome</keyword>
<dbReference type="HAMAP" id="MF_00310">
    <property type="entry name" value="ATP_synth_B_arch"/>
    <property type="match status" value="1"/>
</dbReference>
<dbReference type="InterPro" id="IPR022879">
    <property type="entry name" value="V-ATPase_su_B/beta"/>
</dbReference>
<dbReference type="PANTHER" id="PTHR43389:SF4">
    <property type="entry name" value="V-TYPE PROTON ATPASE SUBUNIT B"/>
    <property type="match status" value="1"/>
</dbReference>
<evidence type="ECO:0000256" key="3">
    <source>
        <dbReference type="ARBA" id="ARBA00023065"/>
    </source>
</evidence>
<comment type="similarity">
    <text evidence="1 4">Belongs to the ATPase alpha/beta chains family.</text>
</comment>
<comment type="function">
    <text evidence="4">Produces ATP from ADP in the presence of a proton gradient across the membrane. The V-type beta chain is a regulatory subunit.</text>
</comment>
<dbReference type="InterPro" id="IPR055190">
    <property type="entry name" value="ATP-synt_VA_C"/>
</dbReference>
<dbReference type="RefSeq" id="WP_136006197.1">
    <property type="nucleotide sequence ID" value="NZ_SRYR01000002.1"/>
</dbReference>
<dbReference type="InterPro" id="IPR004100">
    <property type="entry name" value="ATPase_F1/V1/A1_a/bsu_N"/>
</dbReference>
<evidence type="ECO:0000313" key="8">
    <source>
        <dbReference type="EMBL" id="TGY42732.1"/>
    </source>
</evidence>
<evidence type="ECO:0000313" key="9">
    <source>
        <dbReference type="Proteomes" id="UP000306888"/>
    </source>
</evidence>
<keyword evidence="4" id="KW-0375">Hydrogen ion transport</keyword>
<dbReference type="NCBIfam" id="NF003235">
    <property type="entry name" value="PRK04196.1"/>
    <property type="match status" value="1"/>
</dbReference>
<feature type="domain" description="ATPase F1/V1/A1 complex alpha/beta subunit N-terminal" evidence="6">
    <location>
        <begin position="8"/>
        <end position="74"/>
    </location>
</feature>
<reference evidence="8 9" key="1">
    <citation type="submission" date="2019-04" db="EMBL/GenBank/DDBJ databases">
        <title>Microbes associate with the intestines of laboratory mice.</title>
        <authorList>
            <person name="Navarre W."/>
            <person name="Wong E."/>
            <person name="Huang K."/>
            <person name="Tropini C."/>
            <person name="Ng K."/>
            <person name="Yu B."/>
        </authorList>
    </citation>
    <scope>NUCLEOTIDE SEQUENCE [LARGE SCALE GENOMIC DNA]</scope>
    <source>
        <strain evidence="8 9">NM50_B9-20</strain>
    </source>
</reference>
<dbReference type="PROSITE" id="PS00152">
    <property type="entry name" value="ATPASE_ALPHA_BETA"/>
    <property type="match status" value="1"/>
</dbReference>
<dbReference type="Pfam" id="PF00006">
    <property type="entry name" value="ATP-synt_ab"/>
    <property type="match status" value="1"/>
</dbReference>
<dbReference type="OrthoDB" id="9802718at2"/>
<sequence length="460" mass="51131">MLKEYKTVTEVVGPLMVVEGVEGVKYDELVEVELQTGEIRRGQVLEINGTRAMVQLFEGSSGINLKETKARFLGRPLELGVSEDMLGRIFDGMGHPIDNGPNIIPEKRLDINGEAINPVSRDYPSEFIQTGISAIDGLNTLVRGQKLPVFSASGLPHAQLAAQIARQAKVLNSDSNFAVVFAAIGITFEESQFFVDEFNKTGAIDNSVLFMNLASDPAIERIATPRMALTTAEFLAYEKGMHVLVIMTDITNYAEALREVSAARKEVPGRRGYPGYLYTNLSTLYERAGRLRGKEGSITQIPILTMPEEDKTHPIPDLTGYITEGQIILSRELYKKGIMPPIDVLPSLSRLKDKGIGKNKTREDHADTMNQLFSAYAQGKQAKELSAILGESALSDIDKQYAKFAEAFEEQYVSQGFTANRSIEETLELGWKLLKILPKTELKRIRDEYLEKYMPKGDEE</sequence>
<keyword evidence="4" id="KW-0066">ATP synthesis</keyword>